<comment type="similarity">
    <text evidence="2">Belongs to the TspO/BZRP family.</text>
</comment>
<reference evidence="7 8" key="1">
    <citation type="submission" date="2014-09" db="EMBL/GenBank/DDBJ databases">
        <title>Sporocytophaga myxococcoides PG-01 genome sequencing.</title>
        <authorList>
            <person name="Liu L."/>
            <person name="Gao P.J."/>
            <person name="Chen G.J."/>
            <person name="Wang L.S."/>
        </authorList>
    </citation>
    <scope>NUCLEOTIDE SEQUENCE [LARGE SCALE GENOMIC DNA]</scope>
    <source>
        <strain evidence="7 8">PG-01</strain>
    </source>
</reference>
<keyword evidence="8" id="KW-1185">Reference proteome</keyword>
<evidence type="ECO:0000313" key="8">
    <source>
        <dbReference type="Proteomes" id="UP000030185"/>
    </source>
</evidence>
<evidence type="ECO:0000256" key="4">
    <source>
        <dbReference type="ARBA" id="ARBA00022989"/>
    </source>
</evidence>
<dbReference type="Gene3D" id="1.20.1260.100">
    <property type="entry name" value="TspO/MBR protein"/>
    <property type="match status" value="1"/>
</dbReference>
<accession>A0A098LAS0</accession>
<sequence length="159" mass="18801">MDKLLNQLRYIKAGAICMFFALCGNLFKGDALNNWYTQLTLPAFTLPILYFFAMGFIFYFICGVLLYKLFSEENNKKETISLITLVVIMMAYYTTWDLVFFGLRSPMAGFFAYIPFTLFVFYIFYRFARLYPAISIVFLPFIGWLAYAFFWLINLWTLN</sequence>
<dbReference type="AlphaFoldDB" id="A0A098LAS0"/>
<dbReference type="RefSeq" id="WP_045457833.1">
    <property type="nucleotide sequence ID" value="NZ_BBLT01000001.1"/>
</dbReference>
<gene>
    <name evidence="7" type="ORF">MYP_469</name>
</gene>
<evidence type="ECO:0000256" key="2">
    <source>
        <dbReference type="ARBA" id="ARBA00007524"/>
    </source>
</evidence>
<dbReference type="eggNOG" id="COG3476">
    <property type="taxonomic scope" value="Bacteria"/>
</dbReference>
<dbReference type="Pfam" id="PF03073">
    <property type="entry name" value="TspO_MBR"/>
    <property type="match status" value="1"/>
</dbReference>
<dbReference type="EMBL" id="BBLT01000001">
    <property type="protein sequence ID" value="GAL83243.1"/>
    <property type="molecule type" value="Genomic_DNA"/>
</dbReference>
<proteinExistence type="inferred from homology"/>
<dbReference type="OrthoDB" id="9795496at2"/>
<feature type="transmembrane region" description="Helical" evidence="6">
    <location>
        <begin position="79"/>
        <end position="101"/>
    </location>
</feature>
<evidence type="ECO:0000313" key="7">
    <source>
        <dbReference type="EMBL" id="GAL83243.1"/>
    </source>
</evidence>
<dbReference type="CDD" id="cd15904">
    <property type="entry name" value="TSPO_MBR"/>
    <property type="match status" value="1"/>
</dbReference>
<dbReference type="InterPro" id="IPR004307">
    <property type="entry name" value="TspO_MBR"/>
</dbReference>
<comment type="caution">
    <text evidence="7">The sequence shown here is derived from an EMBL/GenBank/DDBJ whole genome shotgun (WGS) entry which is preliminary data.</text>
</comment>
<feature type="transmembrane region" description="Helical" evidence="6">
    <location>
        <begin position="47"/>
        <end position="67"/>
    </location>
</feature>
<dbReference type="InterPro" id="IPR038330">
    <property type="entry name" value="TspO/MBR-related_sf"/>
</dbReference>
<dbReference type="Proteomes" id="UP000030185">
    <property type="component" value="Unassembled WGS sequence"/>
</dbReference>
<comment type="subcellular location">
    <subcellularLocation>
        <location evidence="1">Membrane</location>
        <topology evidence="1">Multi-pass membrane protein</topology>
    </subcellularLocation>
</comment>
<name>A0A098LAS0_9BACT</name>
<evidence type="ECO:0000256" key="6">
    <source>
        <dbReference type="SAM" id="Phobius"/>
    </source>
</evidence>
<feature type="transmembrane region" description="Helical" evidence="6">
    <location>
        <begin position="107"/>
        <end position="125"/>
    </location>
</feature>
<keyword evidence="5 6" id="KW-0472">Membrane</keyword>
<keyword evidence="3 6" id="KW-0812">Transmembrane</keyword>
<dbReference type="GO" id="GO:0016020">
    <property type="term" value="C:membrane"/>
    <property type="evidence" value="ECO:0007669"/>
    <property type="project" value="UniProtKB-SubCell"/>
</dbReference>
<feature type="transmembrane region" description="Helical" evidence="6">
    <location>
        <begin position="130"/>
        <end position="153"/>
    </location>
</feature>
<organism evidence="7 8">
    <name type="scientific">Sporocytophaga myxococcoides</name>
    <dbReference type="NCBI Taxonomy" id="153721"/>
    <lineage>
        <taxon>Bacteria</taxon>
        <taxon>Pseudomonadati</taxon>
        <taxon>Bacteroidota</taxon>
        <taxon>Cytophagia</taxon>
        <taxon>Cytophagales</taxon>
        <taxon>Cytophagaceae</taxon>
        <taxon>Sporocytophaga</taxon>
    </lineage>
</organism>
<feature type="transmembrane region" description="Helical" evidence="6">
    <location>
        <begin position="9"/>
        <end position="27"/>
    </location>
</feature>
<dbReference type="STRING" id="153721.MYP_469"/>
<evidence type="ECO:0000256" key="5">
    <source>
        <dbReference type="ARBA" id="ARBA00023136"/>
    </source>
</evidence>
<protein>
    <submittedName>
        <fullName evidence="7">TspO and MBR-like protein</fullName>
    </submittedName>
</protein>
<keyword evidence="4 6" id="KW-1133">Transmembrane helix</keyword>
<evidence type="ECO:0000256" key="1">
    <source>
        <dbReference type="ARBA" id="ARBA00004141"/>
    </source>
</evidence>
<evidence type="ECO:0000256" key="3">
    <source>
        <dbReference type="ARBA" id="ARBA00022692"/>
    </source>
</evidence>